<organism evidence="2 3">
    <name type="scientific">Solanum pennellii</name>
    <name type="common">Tomato</name>
    <name type="synonym">Lycopersicon pennellii</name>
    <dbReference type="NCBI Taxonomy" id="28526"/>
    <lineage>
        <taxon>Eukaryota</taxon>
        <taxon>Viridiplantae</taxon>
        <taxon>Streptophyta</taxon>
        <taxon>Embryophyta</taxon>
        <taxon>Tracheophyta</taxon>
        <taxon>Spermatophyta</taxon>
        <taxon>Magnoliopsida</taxon>
        <taxon>eudicotyledons</taxon>
        <taxon>Gunneridae</taxon>
        <taxon>Pentapetalae</taxon>
        <taxon>asterids</taxon>
        <taxon>lamiids</taxon>
        <taxon>Solanales</taxon>
        <taxon>Solanaceae</taxon>
        <taxon>Solanoideae</taxon>
        <taxon>Solaneae</taxon>
        <taxon>Solanum</taxon>
        <taxon>Solanum subgen. Lycopersicon</taxon>
    </lineage>
</organism>
<dbReference type="SUPFAM" id="SSF56672">
    <property type="entry name" value="DNA/RNA polymerases"/>
    <property type="match status" value="1"/>
</dbReference>
<dbReference type="InterPro" id="IPR043502">
    <property type="entry name" value="DNA/RNA_pol_sf"/>
</dbReference>
<proteinExistence type="predicted"/>
<dbReference type="Proteomes" id="UP000694930">
    <property type="component" value="Chromosome 7"/>
</dbReference>
<evidence type="ECO:0000313" key="2">
    <source>
        <dbReference type="Proteomes" id="UP000694930"/>
    </source>
</evidence>
<dbReference type="InterPro" id="IPR025558">
    <property type="entry name" value="DUF4283"/>
</dbReference>
<dbReference type="InterPro" id="IPR026960">
    <property type="entry name" value="RVT-Znf"/>
</dbReference>
<sequence length="1189" mass="138320">MVNRSKAGKPDVFLHEEGYYIIKFQNLNDMNEILYSGPHTISNRPIILKQWCPDFDFGKEFLAEIPLWVNFPKLPLNCWGVGSLSRIASAIGVPLFADECTTKQTRISYARMLIEVNVTKVIPQQITVMDLNGRTFLQEVVMEWKPQYCDKCQKIGHQCQSVTLEEIPKKRKPWRKVTQTWQYKGPIQQQEKKDDHMKMPVIGENNAQKEKQEIEKEEEQELKQTPELNLRPYTGSKHLEFSLSNFPMLSAIPVRNGFESLRNSKLASLPVDRGLIETRVKEVNIKATLKAIAPGWRIIHNYKEAANGRIWIIWDESLYDINLINSSAQMIHCQINERSKGYQFNLTLVYGFNILEMRKSLWNDLKMLAHNVSDPWLIIRDFNVILSPQDRLVGAPVTLNEIKDFEECVKDMGITEVQWKGNYYTWTNKQIGNARIAIRIDRAFGNDAWMDKWGHTAIDYGNPGVSDHRPMHLLLHQSYHQIRIYSQAKDELVTKEKELLTKLEKWSMIEENALRQKARARWITLGDANNKYFSSVIKERNQKKHIRSKLPAINAQVMKRGPVLSKQQRLQLCTDITEHEIYTALQSIGNDKAPGVDGYNAFFFKHTWKIVKKDVIEAVKNFFTTGKLFKPFNCTLVSLIPKVQSPKTVKKYRPIACCTVIYKIISKVITRRMHDVMPDVICESQAGFIPGRKIADNIILTHELVKTYTRKNISPRSMLKIDLQKAYDSVEWPFLEQVMVGLGFPEMFIQWVMHCVKTVNYTIVVNGQTTQRFDAAKGLRQGDPMSPYLFAIAMEYHSRLLKGLKEEKTFKYHPKCSKLAITHLCFADDFTSVFKRRSGVLQDTSKVLFRVLSSFRIAGKSHKKLYILWWSSDGGKATNYATAWLYNGRATFQILGSASFNKKVDYNTVSYWAQLFIIPAKIIKVIEGLCRSYLWLGVDYVTKKALIAWEKVCCPKSEGGIGLTNMKVWNRAAVAKLCWDLANKEDKLWIKWIHTYYIKGQREWQRRKHASWMIQKVMNAKQMVEQVQQMQGKSKGVIRQLYCHMKGDQQRQAWTCLMFNNAARPKAYFTMWIMMNQRLVTVDRLAQWGVIVEKTCVLCKNDDENAEHLFMQCNFARRMWGRLLSWIEQQGNVPMTWEQFKQWCILHGKGKSSASKMFKIILAEGIYGLWMERNRRIFEHKSKNEDQIV</sequence>
<keyword evidence="2" id="KW-1185">Reference proteome</keyword>
<gene>
    <name evidence="3" type="primary">LOC107025073</name>
</gene>
<dbReference type="SUPFAM" id="SSF56219">
    <property type="entry name" value="DNase I-like"/>
    <property type="match status" value="1"/>
</dbReference>
<dbReference type="Pfam" id="PF14111">
    <property type="entry name" value="DUF4283"/>
    <property type="match status" value="1"/>
</dbReference>
<evidence type="ECO:0000259" key="1">
    <source>
        <dbReference type="PROSITE" id="PS50878"/>
    </source>
</evidence>
<dbReference type="CDD" id="cd01650">
    <property type="entry name" value="RT_nLTR_like"/>
    <property type="match status" value="1"/>
</dbReference>
<dbReference type="PANTHER" id="PTHR33233:SF17">
    <property type="entry name" value="DUF4283 DOMAIN-CONTAINING PROTEIN"/>
    <property type="match status" value="1"/>
</dbReference>
<reference evidence="3" key="2">
    <citation type="submission" date="2025-08" db="UniProtKB">
        <authorList>
            <consortium name="RefSeq"/>
        </authorList>
    </citation>
    <scope>IDENTIFICATION</scope>
</reference>
<dbReference type="GeneID" id="107025073"/>
<protein>
    <submittedName>
        <fullName evidence="3">Uncharacterized protein LOC107025073</fullName>
    </submittedName>
</protein>
<name>A0ABM1H7C6_SOLPN</name>
<evidence type="ECO:0000313" key="3">
    <source>
        <dbReference type="RefSeq" id="XP_015081425.1"/>
    </source>
</evidence>
<dbReference type="PANTHER" id="PTHR33233">
    <property type="entry name" value="ENDONUCLEASE/EXONUCLEASE/PHOSPHATASE"/>
    <property type="match status" value="1"/>
</dbReference>
<dbReference type="Pfam" id="PF13966">
    <property type="entry name" value="zf-RVT"/>
    <property type="match status" value="1"/>
</dbReference>
<feature type="domain" description="Reverse transcriptase" evidence="1">
    <location>
        <begin position="621"/>
        <end position="899"/>
    </location>
</feature>
<dbReference type="RefSeq" id="XP_015081425.1">
    <property type="nucleotide sequence ID" value="XM_015225939.1"/>
</dbReference>
<dbReference type="Gene3D" id="3.60.10.10">
    <property type="entry name" value="Endonuclease/exonuclease/phosphatase"/>
    <property type="match status" value="1"/>
</dbReference>
<dbReference type="Pfam" id="PF00078">
    <property type="entry name" value="RVT_1"/>
    <property type="match status" value="1"/>
</dbReference>
<dbReference type="InterPro" id="IPR036691">
    <property type="entry name" value="Endo/exonu/phosph_ase_sf"/>
</dbReference>
<accession>A0ABM1H7C6</accession>
<dbReference type="InterPro" id="IPR000477">
    <property type="entry name" value="RT_dom"/>
</dbReference>
<dbReference type="PROSITE" id="PS50878">
    <property type="entry name" value="RT_POL"/>
    <property type="match status" value="1"/>
</dbReference>
<reference evidence="2" key="1">
    <citation type="journal article" date="2014" name="Nat. Genet.">
        <title>The genome of the stress-tolerant wild tomato species Solanum pennellii.</title>
        <authorList>
            <person name="Bolger A."/>
            <person name="Scossa F."/>
            <person name="Bolger M.E."/>
            <person name="Lanz C."/>
            <person name="Maumus F."/>
            <person name="Tohge T."/>
            <person name="Quesneville H."/>
            <person name="Alseekh S."/>
            <person name="Sorensen I."/>
            <person name="Lichtenstein G."/>
            <person name="Fich E.A."/>
            <person name="Conte M."/>
            <person name="Keller H."/>
            <person name="Schneeberger K."/>
            <person name="Schwacke R."/>
            <person name="Ofner I."/>
            <person name="Vrebalov J."/>
            <person name="Xu Y."/>
            <person name="Osorio S."/>
            <person name="Aflitos S.A."/>
            <person name="Schijlen E."/>
            <person name="Jimenez-Gomez J.M."/>
            <person name="Ryngajllo M."/>
            <person name="Kimura S."/>
            <person name="Kumar R."/>
            <person name="Koenig D."/>
            <person name="Headland L.R."/>
            <person name="Maloof J.N."/>
            <person name="Sinha N."/>
            <person name="van Ham R.C."/>
            <person name="Lankhorst R.K."/>
            <person name="Mao L."/>
            <person name="Vogel A."/>
            <person name="Arsova B."/>
            <person name="Panstruga R."/>
            <person name="Fei Z."/>
            <person name="Rose J.K."/>
            <person name="Zamir D."/>
            <person name="Carrari F."/>
            <person name="Giovannoni J.J."/>
            <person name="Weigel D."/>
            <person name="Usadel B."/>
            <person name="Fernie A.R."/>
        </authorList>
    </citation>
    <scope>NUCLEOTIDE SEQUENCE [LARGE SCALE GENOMIC DNA]</scope>
    <source>
        <strain evidence="2">cv. LA0716</strain>
    </source>
</reference>